<proteinExistence type="predicted"/>
<feature type="chain" id="PRO_5045952919" evidence="2">
    <location>
        <begin position="23"/>
        <end position="118"/>
    </location>
</feature>
<keyword evidence="1" id="KW-0812">Transmembrane</keyword>
<dbReference type="Pfam" id="PF04241">
    <property type="entry name" value="DUF423"/>
    <property type="match status" value="1"/>
</dbReference>
<evidence type="ECO:0000313" key="4">
    <source>
        <dbReference type="Proteomes" id="UP001156691"/>
    </source>
</evidence>
<accession>A0ABQ5W3Z2</accession>
<gene>
    <name evidence="3" type="ORF">GCM10010862_18320</name>
</gene>
<keyword evidence="1" id="KW-1133">Transmembrane helix</keyword>
<feature type="signal peptide" evidence="2">
    <location>
        <begin position="1"/>
        <end position="22"/>
    </location>
</feature>
<evidence type="ECO:0000256" key="1">
    <source>
        <dbReference type="SAM" id="Phobius"/>
    </source>
</evidence>
<keyword evidence="1" id="KW-0472">Membrane</keyword>
<dbReference type="EMBL" id="BSNS01000008">
    <property type="protein sequence ID" value="GLQ54573.1"/>
    <property type="molecule type" value="Genomic_DNA"/>
</dbReference>
<name>A0ABQ5W3Z2_9HYPH</name>
<dbReference type="InterPro" id="IPR006696">
    <property type="entry name" value="DUF423"/>
</dbReference>
<organism evidence="3 4">
    <name type="scientific">Devosia nitrariae</name>
    <dbReference type="NCBI Taxonomy" id="2071872"/>
    <lineage>
        <taxon>Bacteria</taxon>
        <taxon>Pseudomonadati</taxon>
        <taxon>Pseudomonadota</taxon>
        <taxon>Alphaproteobacteria</taxon>
        <taxon>Hyphomicrobiales</taxon>
        <taxon>Devosiaceae</taxon>
        <taxon>Devosia</taxon>
    </lineage>
</organism>
<protein>
    <submittedName>
        <fullName evidence="3">DUF423 domain-containing protein</fullName>
    </submittedName>
</protein>
<sequence length="118" mass="11574">MLAAAGFLGAAGILAAAGSAHAGASQMLISAALVCLAHAPALLALALGNWRSWLLTLAAGLLAVGTLVFAADMGVREFAGGRILPQAAPIGGTLMIGGWLCVIAGGIASLWQSRTGLP</sequence>
<keyword evidence="4" id="KW-1185">Reference proteome</keyword>
<keyword evidence="2" id="KW-0732">Signal</keyword>
<dbReference type="Proteomes" id="UP001156691">
    <property type="component" value="Unassembled WGS sequence"/>
</dbReference>
<evidence type="ECO:0000313" key="3">
    <source>
        <dbReference type="EMBL" id="GLQ54573.1"/>
    </source>
</evidence>
<evidence type="ECO:0000256" key="2">
    <source>
        <dbReference type="SAM" id="SignalP"/>
    </source>
</evidence>
<reference evidence="4" key="1">
    <citation type="journal article" date="2019" name="Int. J. Syst. Evol. Microbiol.">
        <title>The Global Catalogue of Microorganisms (GCM) 10K type strain sequencing project: providing services to taxonomists for standard genome sequencing and annotation.</title>
        <authorList>
            <consortium name="The Broad Institute Genomics Platform"/>
            <consortium name="The Broad Institute Genome Sequencing Center for Infectious Disease"/>
            <person name="Wu L."/>
            <person name="Ma J."/>
        </authorList>
    </citation>
    <scope>NUCLEOTIDE SEQUENCE [LARGE SCALE GENOMIC DNA]</scope>
    <source>
        <strain evidence="4">NBRC 112416</strain>
    </source>
</reference>
<feature type="transmembrane region" description="Helical" evidence="1">
    <location>
        <begin position="87"/>
        <end position="111"/>
    </location>
</feature>
<feature type="transmembrane region" description="Helical" evidence="1">
    <location>
        <begin position="27"/>
        <end position="47"/>
    </location>
</feature>
<comment type="caution">
    <text evidence="3">The sequence shown here is derived from an EMBL/GenBank/DDBJ whole genome shotgun (WGS) entry which is preliminary data.</text>
</comment>
<feature type="transmembrane region" description="Helical" evidence="1">
    <location>
        <begin position="54"/>
        <end position="75"/>
    </location>
</feature>